<dbReference type="Pfam" id="PF07715">
    <property type="entry name" value="Plug"/>
    <property type="match status" value="1"/>
</dbReference>
<name>A0ABS9VLM8_9SPHN</name>
<dbReference type="Proteomes" id="UP001203058">
    <property type="component" value="Unassembled WGS sequence"/>
</dbReference>
<keyword evidence="3 8" id="KW-1134">Transmembrane beta strand</keyword>
<dbReference type="InterPro" id="IPR036942">
    <property type="entry name" value="Beta-barrel_TonB_sf"/>
</dbReference>
<feature type="compositionally biased region" description="Low complexity" evidence="10">
    <location>
        <begin position="37"/>
        <end position="51"/>
    </location>
</feature>
<dbReference type="InterPro" id="IPR010104">
    <property type="entry name" value="TonB_rcpt_bac"/>
</dbReference>
<evidence type="ECO:0000256" key="1">
    <source>
        <dbReference type="ARBA" id="ARBA00004571"/>
    </source>
</evidence>
<comment type="subcellular location">
    <subcellularLocation>
        <location evidence="1 8">Cell outer membrane</location>
        <topology evidence="1 8">Multi-pass membrane protein</topology>
    </subcellularLocation>
</comment>
<evidence type="ECO:0000256" key="3">
    <source>
        <dbReference type="ARBA" id="ARBA00022452"/>
    </source>
</evidence>
<keyword evidence="4 8" id="KW-0812">Transmembrane</keyword>
<keyword evidence="7 8" id="KW-0998">Cell outer membrane</keyword>
<evidence type="ECO:0000256" key="5">
    <source>
        <dbReference type="ARBA" id="ARBA00023077"/>
    </source>
</evidence>
<feature type="domain" description="TonB-dependent receptor plug" evidence="13">
    <location>
        <begin position="73"/>
        <end position="183"/>
    </location>
</feature>
<sequence>MAIRHLIVSSASAFALMAGTAHAQTADPNQPAPPAPATDAAQPAPSAPADAASGDEIVITGIRASLQQAIAIKRQADAVVDAVSAEDIGKFPDKNVAEALQRVTGVSISRDFGEGERVSVRGTAPNLSLTLLNGHAVATADWFVLDQLAASRSFNYLMLPAEMVSTLEVYKSPKADIEEGGIGATINVKTRMPLDEKPLTINGSLQGVYSELADKVDPNASAMISWHNQDKTFGLLFGAIYQKRHLRRDGVEVLGYTAAPEELGEDLQIPALVGSVLFKQTRERIGFNATAQWRPTDTVEMSLTGLYSHMNADNFNQNYMAWFSNMLNNGAVPTNTTVEDGTVTSGTFAMIPGVNGAVFDAIDRLAHTQTRSLDYNVDFKPDDKWAFHGQIGYTDAEGETEAQPFWETNAPTGFTFDLHGVPKIHFTDLDPESADGMTLGWASYDTIKNTDQEFYARGDVTRLIEAGPFQSIKAGLKFTNHKRETLHIAGRTGTFYPWNGNDCGGGAPCGLDTVAGSMTPGNFLSDIGGNGVLDSYLQVDKGALEDLFGTLDFVDWTPTTTARDIRFLNPQASFQITEKTYGGFVMGNFSGERWRGNLGLRLVHTDQTADGWLIGDPGGEPNPFGPITPVTFKNSYTDWLPSVNVAFDVRDDMIIRAAAARTVTRPDYASMAPQIELRPTILTGTGGNPQLDPFRADQFDISFEWYPSRQSLVSVALFYKDIQTYITSATATEVHLVEQNVNPNPAGCTSAGANLWNCAFQVTRPVNGSGGTNKGAEISWQQPIWGGFGFQANYTYSDAKKSDGRAVEGNSKHTVNLVGYFENDLLSARLAYNYRSKYFVNQDRASALTADASSSLDASVSVNVMDNLAVTFDAINLTDENLKYYGNSKAQPRAIYDNGRQFYFGVRFKY</sequence>
<dbReference type="SUPFAM" id="SSF56935">
    <property type="entry name" value="Porins"/>
    <property type="match status" value="1"/>
</dbReference>
<evidence type="ECO:0000256" key="7">
    <source>
        <dbReference type="ARBA" id="ARBA00023237"/>
    </source>
</evidence>
<gene>
    <name evidence="14" type="ORF">LZ016_07150</name>
</gene>
<feature type="chain" id="PRO_5045169354" evidence="11">
    <location>
        <begin position="24"/>
        <end position="910"/>
    </location>
</feature>
<evidence type="ECO:0000256" key="6">
    <source>
        <dbReference type="ARBA" id="ARBA00023136"/>
    </source>
</evidence>
<evidence type="ECO:0000259" key="13">
    <source>
        <dbReference type="Pfam" id="PF07715"/>
    </source>
</evidence>
<keyword evidence="15" id="KW-1185">Reference proteome</keyword>
<reference evidence="14 15" key="1">
    <citation type="submission" date="2022-03" db="EMBL/GenBank/DDBJ databases">
        <authorList>
            <person name="Jo J.-H."/>
            <person name="Im W.-T."/>
        </authorList>
    </citation>
    <scope>NUCLEOTIDE SEQUENCE [LARGE SCALE GENOMIC DNA]</scope>
    <source>
        <strain evidence="14 15">SM33</strain>
    </source>
</reference>
<evidence type="ECO:0000313" key="14">
    <source>
        <dbReference type="EMBL" id="MCH8615875.1"/>
    </source>
</evidence>
<keyword evidence="6 8" id="KW-0472">Membrane</keyword>
<dbReference type="InterPro" id="IPR000531">
    <property type="entry name" value="Beta-barrel_TonB"/>
</dbReference>
<evidence type="ECO:0000313" key="15">
    <source>
        <dbReference type="Proteomes" id="UP001203058"/>
    </source>
</evidence>
<dbReference type="Pfam" id="PF00593">
    <property type="entry name" value="TonB_dep_Rec_b-barrel"/>
    <property type="match status" value="1"/>
</dbReference>
<evidence type="ECO:0000259" key="12">
    <source>
        <dbReference type="Pfam" id="PF00593"/>
    </source>
</evidence>
<dbReference type="Gene3D" id="2.170.130.10">
    <property type="entry name" value="TonB-dependent receptor, plug domain"/>
    <property type="match status" value="1"/>
</dbReference>
<dbReference type="RefSeq" id="WP_241446711.1">
    <property type="nucleotide sequence ID" value="NZ_JAKZHW010000001.1"/>
</dbReference>
<evidence type="ECO:0000256" key="10">
    <source>
        <dbReference type="SAM" id="MobiDB-lite"/>
    </source>
</evidence>
<comment type="caution">
    <text evidence="14">The sequence shown here is derived from an EMBL/GenBank/DDBJ whole genome shotgun (WGS) entry which is preliminary data.</text>
</comment>
<evidence type="ECO:0000256" key="4">
    <source>
        <dbReference type="ARBA" id="ARBA00022692"/>
    </source>
</evidence>
<dbReference type="NCBIfam" id="TIGR01782">
    <property type="entry name" value="TonB-Xanth-Caul"/>
    <property type="match status" value="1"/>
</dbReference>
<dbReference type="CDD" id="cd01347">
    <property type="entry name" value="ligand_gated_channel"/>
    <property type="match status" value="1"/>
</dbReference>
<organism evidence="14 15">
    <name type="scientific">Sphingomonas telluris</name>
    <dbReference type="NCBI Taxonomy" id="2907998"/>
    <lineage>
        <taxon>Bacteria</taxon>
        <taxon>Pseudomonadati</taxon>
        <taxon>Pseudomonadota</taxon>
        <taxon>Alphaproteobacteria</taxon>
        <taxon>Sphingomonadales</taxon>
        <taxon>Sphingomonadaceae</taxon>
        <taxon>Sphingomonas</taxon>
    </lineage>
</organism>
<evidence type="ECO:0000256" key="11">
    <source>
        <dbReference type="SAM" id="SignalP"/>
    </source>
</evidence>
<dbReference type="InterPro" id="IPR039426">
    <property type="entry name" value="TonB-dep_rcpt-like"/>
</dbReference>
<dbReference type="InterPro" id="IPR037066">
    <property type="entry name" value="Plug_dom_sf"/>
</dbReference>
<dbReference type="InterPro" id="IPR012910">
    <property type="entry name" value="Plug_dom"/>
</dbReference>
<dbReference type="PROSITE" id="PS52016">
    <property type="entry name" value="TONB_DEPENDENT_REC_3"/>
    <property type="match status" value="1"/>
</dbReference>
<dbReference type="Gene3D" id="2.40.170.20">
    <property type="entry name" value="TonB-dependent receptor, beta-barrel domain"/>
    <property type="match status" value="1"/>
</dbReference>
<evidence type="ECO:0000256" key="2">
    <source>
        <dbReference type="ARBA" id="ARBA00022448"/>
    </source>
</evidence>
<evidence type="ECO:0000256" key="8">
    <source>
        <dbReference type="PROSITE-ProRule" id="PRU01360"/>
    </source>
</evidence>
<keyword evidence="11" id="KW-0732">Signal</keyword>
<dbReference type="EMBL" id="JAKZHW010000001">
    <property type="protein sequence ID" value="MCH8615875.1"/>
    <property type="molecule type" value="Genomic_DNA"/>
</dbReference>
<dbReference type="PANTHER" id="PTHR40980">
    <property type="entry name" value="PLUG DOMAIN-CONTAINING PROTEIN"/>
    <property type="match status" value="1"/>
</dbReference>
<feature type="domain" description="TonB-dependent receptor-like beta-barrel" evidence="12">
    <location>
        <begin position="368"/>
        <end position="877"/>
    </location>
</feature>
<accession>A0ABS9VLM8</accession>
<proteinExistence type="inferred from homology"/>
<feature type="signal peptide" evidence="11">
    <location>
        <begin position="1"/>
        <end position="23"/>
    </location>
</feature>
<evidence type="ECO:0000256" key="9">
    <source>
        <dbReference type="RuleBase" id="RU003357"/>
    </source>
</evidence>
<keyword evidence="14" id="KW-0675">Receptor</keyword>
<keyword evidence="2 8" id="KW-0813">Transport</keyword>
<protein>
    <submittedName>
        <fullName evidence="14">TonB-dependent receptor</fullName>
    </submittedName>
</protein>
<keyword evidence="5 9" id="KW-0798">TonB box</keyword>
<comment type="similarity">
    <text evidence="8 9">Belongs to the TonB-dependent receptor family.</text>
</comment>
<feature type="region of interest" description="Disordered" evidence="10">
    <location>
        <begin position="22"/>
        <end position="51"/>
    </location>
</feature>
<dbReference type="PANTHER" id="PTHR40980:SF3">
    <property type="entry name" value="TONB-DEPENDENT RECEPTOR-LIKE BETA-BARREL DOMAIN-CONTAINING PROTEIN"/>
    <property type="match status" value="1"/>
</dbReference>